<sequence length="29" mass="3601">EKHMKEGGLTEELYQKRVSYRKNHGYKKY</sequence>
<dbReference type="STRING" id="1618369.UV54_C0045G0007"/>
<organism evidence="1 2">
    <name type="scientific">Candidatus Beckwithbacteria bacterium GW2011_GWA2_43_10</name>
    <dbReference type="NCBI Taxonomy" id="1618369"/>
    <lineage>
        <taxon>Bacteria</taxon>
        <taxon>Candidatus Beckwithiibacteriota</taxon>
    </lineage>
</organism>
<dbReference type="Proteomes" id="UP000034213">
    <property type="component" value="Unassembled WGS sequence"/>
</dbReference>
<dbReference type="EMBL" id="LCEW01000045">
    <property type="protein sequence ID" value="KKS78991.1"/>
    <property type="molecule type" value="Genomic_DNA"/>
</dbReference>
<feature type="non-terminal residue" evidence="1">
    <location>
        <position position="1"/>
    </location>
</feature>
<gene>
    <name evidence="1" type="ORF">UV54_C0045G0007</name>
</gene>
<proteinExistence type="predicted"/>
<reference evidence="1 2" key="1">
    <citation type="journal article" date="2015" name="Nature">
        <title>rRNA introns, odd ribosomes, and small enigmatic genomes across a large radiation of phyla.</title>
        <authorList>
            <person name="Brown C.T."/>
            <person name="Hug L.A."/>
            <person name="Thomas B.C."/>
            <person name="Sharon I."/>
            <person name="Castelle C.J."/>
            <person name="Singh A."/>
            <person name="Wilkins M.J."/>
            <person name="Williams K.H."/>
            <person name="Banfield J.F."/>
        </authorList>
    </citation>
    <scope>NUCLEOTIDE SEQUENCE [LARGE SCALE GENOMIC DNA]</scope>
</reference>
<comment type="caution">
    <text evidence="1">The sequence shown here is derived from an EMBL/GenBank/DDBJ whole genome shotgun (WGS) entry which is preliminary data.</text>
</comment>
<evidence type="ECO:0000313" key="1">
    <source>
        <dbReference type="EMBL" id="KKS78991.1"/>
    </source>
</evidence>
<accession>A0A0G1E7G8</accession>
<dbReference type="AlphaFoldDB" id="A0A0G1E7G8"/>
<evidence type="ECO:0000313" key="2">
    <source>
        <dbReference type="Proteomes" id="UP000034213"/>
    </source>
</evidence>
<protein>
    <submittedName>
        <fullName evidence="1">Uncharacterized protein</fullName>
    </submittedName>
</protein>
<name>A0A0G1E7G8_9BACT</name>